<dbReference type="PROSITE" id="PS51257">
    <property type="entry name" value="PROKAR_LIPOPROTEIN"/>
    <property type="match status" value="1"/>
</dbReference>
<protein>
    <recommendedName>
        <fullName evidence="4">C-type lysozyme inhibitor domain-containing protein</fullName>
    </recommendedName>
</protein>
<evidence type="ECO:0000313" key="2">
    <source>
        <dbReference type="EMBL" id="QEY23565.1"/>
    </source>
</evidence>
<reference evidence="2 3" key="1">
    <citation type="submission" date="2018-08" db="EMBL/GenBank/DDBJ databases">
        <title>Neisseria animalis ATCC 49930 complete genome.</title>
        <authorList>
            <person name="Veseli I.A."/>
            <person name="Mascarenhas dos Santos A.C."/>
            <person name="Buttler R."/>
            <person name="Pombert J.-F."/>
        </authorList>
    </citation>
    <scope>NUCLEOTIDE SEQUENCE [LARGE SCALE GENOMIC DNA]</scope>
    <source>
        <strain evidence="2 3">ATCC 49930</strain>
    </source>
</reference>
<evidence type="ECO:0000313" key="3">
    <source>
        <dbReference type="Proteomes" id="UP000325536"/>
    </source>
</evidence>
<feature type="signal peptide" evidence="1">
    <location>
        <begin position="1"/>
        <end position="19"/>
    </location>
</feature>
<name>A0A5P3MR67_NEIAN</name>
<keyword evidence="1" id="KW-0732">Signal</keyword>
<sequence>MVEWLMKQMISLAVVVLLAACSAGDDGQKVAASSALPDTEVQTAASESVVEMPKSEAASDIAASAAEQKTAEQTLSELNQAKWQSYRCEEGKIEVRYYQSSAGVAAQVKFQGTTFTAPYSPELSNEDLTAFSNGNETWTIGKEFGQDYYREANGFLVRHEQFDSAEGEQIVDNLLVQECTPESK</sequence>
<dbReference type="KEGG" id="naq:D0T90_02835"/>
<keyword evidence="3" id="KW-1185">Reference proteome</keyword>
<gene>
    <name evidence="2" type="ORF">D0T90_02835</name>
</gene>
<dbReference type="EMBL" id="CP031699">
    <property type="protein sequence ID" value="QEY23565.1"/>
    <property type="molecule type" value="Genomic_DNA"/>
</dbReference>
<dbReference type="AlphaFoldDB" id="A0A5P3MR67"/>
<organism evidence="2 3">
    <name type="scientific">Neisseria animalis</name>
    <dbReference type="NCBI Taxonomy" id="492"/>
    <lineage>
        <taxon>Bacteria</taxon>
        <taxon>Pseudomonadati</taxon>
        <taxon>Pseudomonadota</taxon>
        <taxon>Betaproteobacteria</taxon>
        <taxon>Neisseriales</taxon>
        <taxon>Neisseriaceae</taxon>
        <taxon>Neisseria</taxon>
    </lineage>
</organism>
<evidence type="ECO:0000256" key="1">
    <source>
        <dbReference type="SAM" id="SignalP"/>
    </source>
</evidence>
<dbReference type="Proteomes" id="UP000325536">
    <property type="component" value="Chromosome"/>
</dbReference>
<accession>A0A5P3MR67</accession>
<proteinExistence type="predicted"/>
<feature type="chain" id="PRO_5031001860" description="C-type lysozyme inhibitor domain-containing protein" evidence="1">
    <location>
        <begin position="20"/>
        <end position="184"/>
    </location>
</feature>
<evidence type="ECO:0008006" key="4">
    <source>
        <dbReference type="Google" id="ProtNLM"/>
    </source>
</evidence>